<comment type="similarity">
    <text evidence="7">Belongs to the methyl-accepting chemotaxis (MCP) protein family.</text>
</comment>
<organism evidence="13 14">
    <name type="scientific">Geothermobacter hydrogeniphilus</name>
    <dbReference type="NCBI Taxonomy" id="1969733"/>
    <lineage>
        <taxon>Bacteria</taxon>
        <taxon>Pseudomonadati</taxon>
        <taxon>Thermodesulfobacteriota</taxon>
        <taxon>Desulfuromonadia</taxon>
        <taxon>Desulfuromonadales</taxon>
        <taxon>Geothermobacteraceae</taxon>
        <taxon>Geothermobacter</taxon>
    </lineage>
</organism>
<dbReference type="Pfam" id="PF00015">
    <property type="entry name" value="MCPsignal"/>
    <property type="match status" value="1"/>
</dbReference>
<evidence type="ECO:0000313" key="14">
    <source>
        <dbReference type="Proteomes" id="UP000193136"/>
    </source>
</evidence>
<dbReference type="InterPro" id="IPR033480">
    <property type="entry name" value="sCache_2"/>
</dbReference>
<protein>
    <submittedName>
        <fullName evidence="13">Chemotaxis protein</fullName>
    </submittedName>
</protein>
<keyword evidence="6 10" id="KW-0472">Membrane</keyword>
<dbReference type="Gene3D" id="3.30.450.20">
    <property type="entry name" value="PAS domain"/>
    <property type="match status" value="1"/>
</dbReference>
<evidence type="ECO:0000256" key="3">
    <source>
        <dbReference type="ARBA" id="ARBA00022500"/>
    </source>
</evidence>
<comment type="caution">
    <text evidence="13">The sequence shown here is derived from an EMBL/GenBank/DDBJ whole genome shotgun (WGS) entry which is preliminary data.</text>
</comment>
<dbReference type="Gene3D" id="1.10.287.950">
    <property type="entry name" value="Methyl-accepting chemotaxis protein"/>
    <property type="match status" value="1"/>
</dbReference>
<dbReference type="PRINTS" id="PR00260">
    <property type="entry name" value="CHEMTRNSDUCR"/>
</dbReference>
<evidence type="ECO:0000256" key="2">
    <source>
        <dbReference type="ARBA" id="ARBA00022475"/>
    </source>
</evidence>
<dbReference type="Gene3D" id="6.10.340.10">
    <property type="match status" value="1"/>
</dbReference>
<dbReference type="GO" id="GO:0007165">
    <property type="term" value="P:signal transduction"/>
    <property type="evidence" value="ECO:0007669"/>
    <property type="project" value="UniProtKB-KW"/>
</dbReference>
<dbReference type="OrthoDB" id="5390881at2"/>
<feature type="transmembrane region" description="Helical" evidence="10">
    <location>
        <begin position="12"/>
        <end position="31"/>
    </location>
</feature>
<reference evidence="13 14" key="1">
    <citation type="submission" date="2017-03" db="EMBL/GenBank/DDBJ databases">
        <title>Genome sequence of Geothermobacter sp. EPR-M, Deep-Sea Iron Reducer.</title>
        <authorList>
            <person name="Tully B."/>
            <person name="Savalia P."/>
            <person name="Abuyen K."/>
            <person name="Baughan C."/>
            <person name="Romero E."/>
            <person name="Ronkowski C."/>
            <person name="Torres B."/>
            <person name="Tremblay J."/>
            <person name="Trujillo A."/>
            <person name="Tyler M."/>
            <person name="Perez-Rodriguez I."/>
            <person name="Amend J."/>
        </authorList>
    </citation>
    <scope>NUCLEOTIDE SEQUENCE [LARGE SCALE GENOMIC DNA]</scope>
    <source>
        <strain evidence="13 14">EPR-M</strain>
    </source>
</reference>
<accession>A0A1X0Y5A9</accession>
<evidence type="ECO:0000259" key="11">
    <source>
        <dbReference type="PROSITE" id="PS50111"/>
    </source>
</evidence>
<dbReference type="GO" id="GO:0004888">
    <property type="term" value="F:transmembrane signaling receptor activity"/>
    <property type="evidence" value="ECO:0007669"/>
    <property type="project" value="InterPro"/>
</dbReference>
<evidence type="ECO:0000256" key="5">
    <source>
        <dbReference type="ARBA" id="ARBA00022989"/>
    </source>
</evidence>
<dbReference type="AlphaFoldDB" id="A0A1X0Y5A9"/>
<dbReference type="PANTHER" id="PTHR43531:SF11">
    <property type="entry name" value="METHYL-ACCEPTING CHEMOTAXIS PROTEIN 3"/>
    <property type="match status" value="1"/>
</dbReference>
<proteinExistence type="inferred from homology"/>
<dbReference type="STRING" id="1969733.B5V00_08395"/>
<dbReference type="SMART" id="SM00304">
    <property type="entry name" value="HAMP"/>
    <property type="match status" value="1"/>
</dbReference>
<dbReference type="GO" id="GO:0006935">
    <property type="term" value="P:chemotaxis"/>
    <property type="evidence" value="ECO:0007669"/>
    <property type="project" value="UniProtKB-KW"/>
</dbReference>
<dbReference type="SUPFAM" id="SSF58104">
    <property type="entry name" value="Methyl-accepting chemotaxis protein (MCP) signaling domain"/>
    <property type="match status" value="1"/>
</dbReference>
<dbReference type="InterPro" id="IPR004010">
    <property type="entry name" value="Double_Cache_2"/>
</dbReference>
<comment type="subcellular location">
    <subcellularLocation>
        <location evidence="1">Cell membrane</location>
        <topology evidence="1">Multi-pass membrane protein</topology>
    </subcellularLocation>
</comment>
<keyword evidence="8" id="KW-0807">Transducer</keyword>
<evidence type="ECO:0000313" key="13">
    <source>
        <dbReference type="EMBL" id="ORJ60262.1"/>
    </source>
</evidence>
<dbReference type="Proteomes" id="UP000193136">
    <property type="component" value="Unassembled WGS sequence"/>
</dbReference>
<feature type="compositionally biased region" description="Polar residues" evidence="9">
    <location>
        <begin position="344"/>
        <end position="363"/>
    </location>
</feature>
<gene>
    <name evidence="13" type="ORF">B5V00_08395</name>
</gene>
<feature type="domain" description="Methyl-accepting transducer" evidence="11">
    <location>
        <begin position="308"/>
        <end position="537"/>
    </location>
</feature>
<evidence type="ECO:0000256" key="9">
    <source>
        <dbReference type="SAM" id="MobiDB-lite"/>
    </source>
</evidence>
<dbReference type="RefSeq" id="WP_085010335.1">
    <property type="nucleotide sequence ID" value="NZ_NAAD01000009.1"/>
</dbReference>
<dbReference type="FunFam" id="1.10.287.950:FF:000001">
    <property type="entry name" value="Methyl-accepting chemotaxis sensory transducer"/>
    <property type="match status" value="1"/>
</dbReference>
<evidence type="ECO:0000256" key="1">
    <source>
        <dbReference type="ARBA" id="ARBA00004651"/>
    </source>
</evidence>
<evidence type="ECO:0000256" key="6">
    <source>
        <dbReference type="ARBA" id="ARBA00023136"/>
    </source>
</evidence>
<dbReference type="InterPro" id="IPR004089">
    <property type="entry name" value="MCPsignal_dom"/>
</dbReference>
<feature type="transmembrane region" description="Helical" evidence="10">
    <location>
        <begin position="186"/>
        <end position="210"/>
    </location>
</feature>
<feature type="domain" description="HAMP" evidence="12">
    <location>
        <begin position="211"/>
        <end position="263"/>
    </location>
</feature>
<evidence type="ECO:0000256" key="10">
    <source>
        <dbReference type="SAM" id="Phobius"/>
    </source>
</evidence>
<dbReference type="SMART" id="SM00283">
    <property type="entry name" value="MA"/>
    <property type="match status" value="1"/>
</dbReference>
<feature type="region of interest" description="Disordered" evidence="9">
    <location>
        <begin position="314"/>
        <end position="379"/>
    </location>
</feature>
<sequence>MNLANLNIGKKIYLVTGILILIFTASSFWLYGQYRDQLYEGSREQLVAAVDTAWGIIDHYSRSVGEDLSRSEAQMLAKSAIRALRFGNGSYFWINDTTPKIVMHPIKPQLEGKDMSAVKDPNGVYLFKEMVNVTAKDGAGFVEYQWAKPGHDKPVDKLSYVRRHPDWGWIVGAGVYLDDIQSRIAAAFWSVIGVLGFSLLVSAALVWFLARHVSHPLHQTVEMIEEMEKGHLDRRLNMDRKDEMGRMARAMDAFADSLQNEVVASLQRLATGDLTFSIEPRDSQDVVRGALQKLEQDLNRVMLDIQSSGEQIAAGASQVSDSSQSLSQGATESAASLEEISASMNEMSSQTRQNAENADQANRLSDEAQAAAEKGNQQMQEMVSAMGEIADAGQNISKIIKVIDEIAFQTNLLALNAAVEAARAGQHGKGFAVVAEEVRNLAARSARAARETAELIEGSVDLTERGSHIAGQTAEALGKIVDGVTKVSNLVSEIAAASNEQAQGIAQVNQGLAQIDQVTQQNTANAEEGAAASEELSSQAAQLHNMLSRFKLKQHAMTAAPSTIPAAAPPRPPQPAAGNGNWGGGSAAPRGEEMIALNDDEFGRY</sequence>
<dbReference type="EMBL" id="NAAD01000009">
    <property type="protein sequence ID" value="ORJ60262.1"/>
    <property type="molecule type" value="Genomic_DNA"/>
</dbReference>
<dbReference type="Pfam" id="PF00672">
    <property type="entry name" value="HAMP"/>
    <property type="match status" value="1"/>
</dbReference>
<evidence type="ECO:0000259" key="12">
    <source>
        <dbReference type="PROSITE" id="PS50885"/>
    </source>
</evidence>
<dbReference type="GO" id="GO:0005886">
    <property type="term" value="C:plasma membrane"/>
    <property type="evidence" value="ECO:0007669"/>
    <property type="project" value="UniProtKB-SubCell"/>
</dbReference>
<keyword evidence="2" id="KW-1003">Cell membrane</keyword>
<keyword evidence="4 10" id="KW-0812">Transmembrane</keyword>
<dbReference type="PANTHER" id="PTHR43531">
    <property type="entry name" value="PROTEIN ICFG"/>
    <property type="match status" value="1"/>
</dbReference>
<feature type="region of interest" description="Disordered" evidence="9">
    <location>
        <begin position="558"/>
        <end position="605"/>
    </location>
</feature>
<evidence type="ECO:0000256" key="8">
    <source>
        <dbReference type="PROSITE-ProRule" id="PRU00284"/>
    </source>
</evidence>
<keyword evidence="3" id="KW-0145">Chemotaxis</keyword>
<dbReference type="Pfam" id="PF08269">
    <property type="entry name" value="dCache_2"/>
    <property type="match status" value="1"/>
</dbReference>
<keyword evidence="5 10" id="KW-1133">Transmembrane helix</keyword>
<name>A0A1X0Y5A9_9BACT</name>
<keyword evidence="14" id="KW-1185">Reference proteome</keyword>
<dbReference type="InterPro" id="IPR003660">
    <property type="entry name" value="HAMP_dom"/>
</dbReference>
<dbReference type="PROSITE" id="PS50885">
    <property type="entry name" value="HAMP"/>
    <property type="match status" value="1"/>
</dbReference>
<feature type="compositionally biased region" description="Low complexity" evidence="9">
    <location>
        <begin position="314"/>
        <end position="343"/>
    </location>
</feature>
<dbReference type="SMART" id="SM01049">
    <property type="entry name" value="Cache_2"/>
    <property type="match status" value="1"/>
</dbReference>
<dbReference type="PROSITE" id="PS50111">
    <property type="entry name" value="CHEMOTAXIS_TRANSDUC_2"/>
    <property type="match status" value="1"/>
</dbReference>
<dbReference type="InterPro" id="IPR004090">
    <property type="entry name" value="Chemotax_Me-accpt_rcpt"/>
</dbReference>
<dbReference type="CDD" id="cd11386">
    <property type="entry name" value="MCP_signal"/>
    <property type="match status" value="1"/>
</dbReference>
<evidence type="ECO:0000256" key="4">
    <source>
        <dbReference type="ARBA" id="ARBA00022692"/>
    </source>
</evidence>
<dbReference type="CDD" id="cd06225">
    <property type="entry name" value="HAMP"/>
    <property type="match status" value="1"/>
</dbReference>
<dbReference type="InterPro" id="IPR051310">
    <property type="entry name" value="MCP_chemotaxis"/>
</dbReference>
<evidence type="ECO:0000256" key="7">
    <source>
        <dbReference type="ARBA" id="ARBA00029447"/>
    </source>
</evidence>